<dbReference type="SUPFAM" id="SSF48452">
    <property type="entry name" value="TPR-like"/>
    <property type="match status" value="1"/>
</dbReference>
<dbReference type="GO" id="GO:0072380">
    <property type="term" value="C:TRC complex"/>
    <property type="evidence" value="ECO:0007669"/>
    <property type="project" value="TreeGrafter"/>
</dbReference>
<dbReference type="GO" id="GO:0006620">
    <property type="term" value="P:post-translational protein targeting to endoplasmic reticulum membrane"/>
    <property type="evidence" value="ECO:0007669"/>
    <property type="project" value="TreeGrafter"/>
</dbReference>
<keyword evidence="2" id="KW-0802">TPR repeat</keyword>
<feature type="compositionally biased region" description="Low complexity" evidence="3">
    <location>
        <begin position="263"/>
        <end position="275"/>
    </location>
</feature>
<evidence type="ECO:0000256" key="2">
    <source>
        <dbReference type="ARBA" id="ARBA00022803"/>
    </source>
</evidence>
<evidence type="ECO:0000256" key="3">
    <source>
        <dbReference type="SAM" id="MobiDB-lite"/>
    </source>
</evidence>
<accession>K6GQW6</accession>
<feature type="compositionally biased region" description="Basic and acidic residues" evidence="3">
    <location>
        <begin position="48"/>
        <end position="70"/>
    </location>
</feature>
<proteinExistence type="predicted"/>
<dbReference type="InterPro" id="IPR011990">
    <property type="entry name" value="TPR-like_helical_dom_sf"/>
</dbReference>
<dbReference type="PANTHER" id="PTHR45831:SF2">
    <property type="entry name" value="LD24721P"/>
    <property type="match status" value="1"/>
</dbReference>
<gene>
    <name evidence="4" type="ORF">B193_1934</name>
</gene>
<keyword evidence="1" id="KW-0677">Repeat</keyword>
<evidence type="ECO:0000313" key="5">
    <source>
        <dbReference type="Proteomes" id="UP000006272"/>
    </source>
</evidence>
<protein>
    <submittedName>
        <fullName evidence="4">TPR repeat-containing protein</fullName>
    </submittedName>
</protein>
<dbReference type="InterPro" id="IPR047150">
    <property type="entry name" value="SGT"/>
</dbReference>
<dbReference type="GO" id="GO:0060090">
    <property type="term" value="F:molecular adaptor activity"/>
    <property type="evidence" value="ECO:0007669"/>
    <property type="project" value="TreeGrafter"/>
</dbReference>
<dbReference type="AlphaFoldDB" id="K6GQW6"/>
<organism evidence="4 5">
    <name type="scientific">Solidesulfovibrio magneticus str. Maddingley MBC34</name>
    <dbReference type="NCBI Taxonomy" id="1206767"/>
    <lineage>
        <taxon>Bacteria</taxon>
        <taxon>Pseudomonadati</taxon>
        <taxon>Thermodesulfobacteriota</taxon>
        <taxon>Desulfovibrionia</taxon>
        <taxon>Desulfovibrionales</taxon>
        <taxon>Desulfovibrionaceae</taxon>
        <taxon>Solidesulfovibrio</taxon>
    </lineage>
</organism>
<dbReference type="PATRIC" id="fig|1206767.3.peg.1885"/>
<dbReference type="PANTHER" id="PTHR45831">
    <property type="entry name" value="LD24721P"/>
    <property type="match status" value="1"/>
</dbReference>
<dbReference type="EMBL" id="ALAO01000149">
    <property type="protein sequence ID" value="EKO39340.1"/>
    <property type="molecule type" value="Genomic_DNA"/>
</dbReference>
<dbReference type="Proteomes" id="UP000006272">
    <property type="component" value="Unassembled WGS sequence"/>
</dbReference>
<evidence type="ECO:0000313" key="4">
    <source>
        <dbReference type="EMBL" id="EKO39340.1"/>
    </source>
</evidence>
<reference evidence="4 5" key="1">
    <citation type="submission" date="2012-07" db="EMBL/GenBank/DDBJ databases">
        <title>Draft genome sequence of Desulfovibrio magneticus str. Maddingley MBC34 obtained from a metagenomic sequence of a methanogenic enrichment isolated from coal-seam formation water in Victoria, Australia.</title>
        <authorList>
            <person name="Greenfield P."/>
            <person name="Hendry P."/>
            <person name="Li D."/>
            <person name="Rosewarne C.P."/>
            <person name="Tran-Dinh N."/>
            <person name="Elbourne L.D.H."/>
            <person name="Paulsen I.T."/>
            <person name="Midgley D.J."/>
        </authorList>
    </citation>
    <scope>NUCLEOTIDE SEQUENCE [LARGE SCALE GENOMIC DNA]</scope>
    <source>
        <strain evidence="5">Maddingley MBC34</strain>
    </source>
</reference>
<evidence type="ECO:0000256" key="1">
    <source>
        <dbReference type="ARBA" id="ARBA00022737"/>
    </source>
</evidence>
<sequence length="379" mass="41930">CTKENWQACKDKLTAALEGAEKFFGQQDAALTTKAKALKAKAQEQLDAGKRQAEAEAKRNMEQDNAKKQAEQQQNKCNTMFEQADAKYESKDYQGSITIYRKLLELCPDNCSAMNNLGLSIEASGKMQESLIWYEKAAKCDPSRSLYANNIEKTKRQLTEIKNGKQCDDMFEKARGKSKSGDRSGAIAEYKALLALCPDYCVALNNIGAQLDSLCEKQNALSWFEKAAKCDPNKELYQKNVRTTRQEIAEKRHEEPQQSASRQITSQPSSPQPTTASMDGTYNGTFSSPIFKGKVKVRIEGTKVTGIATDSSGAQVDFEGTLKRQTGEISCFLVYRGKTSGGQGNAKGHIQNGSIDGTWSFFTLEAKPTEYKGTWTASR</sequence>
<dbReference type="Gene3D" id="1.25.40.10">
    <property type="entry name" value="Tetratricopeptide repeat domain"/>
    <property type="match status" value="2"/>
</dbReference>
<dbReference type="GO" id="GO:0016020">
    <property type="term" value="C:membrane"/>
    <property type="evidence" value="ECO:0007669"/>
    <property type="project" value="TreeGrafter"/>
</dbReference>
<comment type="caution">
    <text evidence="4">The sequence shown here is derived from an EMBL/GenBank/DDBJ whole genome shotgun (WGS) entry which is preliminary data.</text>
</comment>
<name>K6GQW6_9BACT</name>
<feature type="region of interest" description="Disordered" evidence="3">
    <location>
        <begin position="249"/>
        <end position="281"/>
    </location>
</feature>
<dbReference type="SMART" id="SM00028">
    <property type="entry name" value="TPR"/>
    <property type="match status" value="4"/>
</dbReference>
<dbReference type="InterPro" id="IPR019734">
    <property type="entry name" value="TPR_rpt"/>
</dbReference>
<feature type="region of interest" description="Disordered" evidence="3">
    <location>
        <begin position="48"/>
        <end position="74"/>
    </location>
</feature>
<dbReference type="Pfam" id="PF13432">
    <property type="entry name" value="TPR_16"/>
    <property type="match status" value="1"/>
</dbReference>
<feature type="non-terminal residue" evidence="4">
    <location>
        <position position="1"/>
    </location>
</feature>